<dbReference type="AlphaFoldDB" id="A0A1Y6D4C2"/>
<dbReference type="Proteomes" id="UP000192923">
    <property type="component" value="Unassembled WGS sequence"/>
</dbReference>
<accession>A0A1Y6D4C2</accession>
<dbReference type="RefSeq" id="WP_085213292.1">
    <property type="nucleotide sequence ID" value="NZ_FXAM01000001.1"/>
</dbReference>
<keyword evidence="2" id="KW-1185">Reference proteome</keyword>
<dbReference type="OrthoDB" id="5569210at2"/>
<protein>
    <submittedName>
        <fullName evidence="1">Uncharacterized protein</fullName>
    </submittedName>
</protein>
<evidence type="ECO:0000313" key="1">
    <source>
        <dbReference type="EMBL" id="SMF95234.1"/>
    </source>
</evidence>
<organism evidence="1 2">
    <name type="scientific">Methylomagnum ishizawai</name>
    <dbReference type="NCBI Taxonomy" id="1760988"/>
    <lineage>
        <taxon>Bacteria</taxon>
        <taxon>Pseudomonadati</taxon>
        <taxon>Pseudomonadota</taxon>
        <taxon>Gammaproteobacteria</taxon>
        <taxon>Methylococcales</taxon>
        <taxon>Methylococcaceae</taxon>
        <taxon>Methylomagnum</taxon>
    </lineage>
</organism>
<evidence type="ECO:0000313" key="2">
    <source>
        <dbReference type="Proteomes" id="UP000192923"/>
    </source>
</evidence>
<proteinExistence type="predicted"/>
<name>A0A1Y6D4C2_9GAMM</name>
<sequence length="80" mass="9712">MLTPSIDTWIRRSLKALTLWGYGWKRRKQRDSVSYRIEWQDPCTGQWHGEKNAVRLLKSHVLADYNQAARRRSRDYHSYF</sequence>
<gene>
    <name evidence="1" type="ORF">SAMN02949497_2587</name>
</gene>
<dbReference type="EMBL" id="FXAM01000001">
    <property type="protein sequence ID" value="SMF95234.1"/>
    <property type="molecule type" value="Genomic_DNA"/>
</dbReference>
<reference evidence="1 2" key="1">
    <citation type="submission" date="2016-12" db="EMBL/GenBank/DDBJ databases">
        <authorList>
            <person name="Song W.-J."/>
            <person name="Kurnit D.M."/>
        </authorList>
    </citation>
    <scope>NUCLEOTIDE SEQUENCE [LARGE SCALE GENOMIC DNA]</scope>
    <source>
        <strain evidence="1 2">175</strain>
    </source>
</reference>